<evidence type="ECO:0000313" key="1">
    <source>
        <dbReference type="EMBL" id="MBB6671663.1"/>
    </source>
</evidence>
<proteinExistence type="predicted"/>
<keyword evidence="2" id="KW-1185">Reference proteome</keyword>
<dbReference type="Proteomes" id="UP000547209">
    <property type="component" value="Unassembled WGS sequence"/>
</dbReference>
<reference evidence="1 2" key="1">
    <citation type="submission" date="2020-08" db="EMBL/GenBank/DDBJ databases">
        <title>Cohnella phylogeny.</title>
        <authorList>
            <person name="Dunlap C."/>
        </authorList>
    </citation>
    <scope>NUCLEOTIDE SEQUENCE [LARGE SCALE GENOMIC DNA]</scope>
    <source>
        <strain evidence="1 2">DSM 28246</strain>
    </source>
</reference>
<name>A0A7X0VFV1_9BACL</name>
<gene>
    <name evidence="1" type="ORF">H7C19_13310</name>
</gene>
<dbReference type="AlphaFoldDB" id="A0A7X0VFV1"/>
<accession>A0A7X0VFV1</accession>
<dbReference type="RefSeq" id="WP_185143141.1">
    <property type="nucleotide sequence ID" value="NZ_JACJVP010000023.1"/>
</dbReference>
<protein>
    <submittedName>
        <fullName evidence="1">Uncharacterized protein</fullName>
    </submittedName>
</protein>
<evidence type="ECO:0000313" key="2">
    <source>
        <dbReference type="Proteomes" id="UP000547209"/>
    </source>
</evidence>
<comment type="caution">
    <text evidence="1">The sequence shown here is derived from an EMBL/GenBank/DDBJ whole genome shotgun (WGS) entry which is preliminary data.</text>
</comment>
<organism evidence="1 2">
    <name type="scientific">Cohnella nanjingensis</name>
    <dbReference type="NCBI Taxonomy" id="1387779"/>
    <lineage>
        <taxon>Bacteria</taxon>
        <taxon>Bacillati</taxon>
        <taxon>Bacillota</taxon>
        <taxon>Bacilli</taxon>
        <taxon>Bacillales</taxon>
        <taxon>Paenibacillaceae</taxon>
        <taxon>Cohnella</taxon>
    </lineage>
</organism>
<sequence>MSEFDRLFEAYVEEQKRSAAGQRLEMLGRDLTGTKKMLEVALLPALKSFNGLVLEYEMMSLSGMRIYVDAFYMPLGLAFDSDGYVSHGENLTRDRFSFERMRVRSIGVQGYRYFPFSYDELDKKPEACRRSVYELLGRFGSAPGAALMSLPVYERELLRFGWMRGGNPFTLAEACTCLQLRDDTTRKILKAMTGKEILLPLGVGGQRTHSYKLTDKADLYLY</sequence>
<dbReference type="EMBL" id="JACJVP010000023">
    <property type="protein sequence ID" value="MBB6671663.1"/>
    <property type="molecule type" value="Genomic_DNA"/>
</dbReference>